<keyword evidence="2" id="KW-0732">Signal</keyword>
<protein>
    <submittedName>
        <fullName evidence="3">Uncharacterized protein</fullName>
    </submittedName>
</protein>
<sequence length="337" mass="36725">MRLPLSLFSLSLCLGIAAPAAAEEATSAPEAQQATSAPEAQQAAAVPADADGPVGPMSAPAFTPPRPPDLRVYFQNMDFLRYNPIGIESQNRLIVQKRLSDSTSPLFADTFINGAAVLKLNPAGMKMGPAVEFQPLTILNLKATYEYCRYFGAFGFLQSYPGPLTDFSDDARSLTEDNAYSTGGHHYMVEPTLQAKVGSVVVRSKASIEYWNIDLRDGTQGAFYDALLDTLIPGKGWVFTNDSDVLMLYSPQIVFGARFSGVWPRYQGEGSAINGDNSHMRIGPMVSYAFNTRERSSFNRPTLFVNAAWYLKHPNRDGALPYLAAGFSFTSDLVSVD</sequence>
<dbReference type="EMBL" id="JABBJJ010000662">
    <property type="protein sequence ID" value="NMO23565.1"/>
    <property type="molecule type" value="Genomic_DNA"/>
</dbReference>
<feature type="chain" id="PRO_5032436873" evidence="2">
    <location>
        <begin position="23"/>
        <end position="337"/>
    </location>
</feature>
<proteinExistence type="predicted"/>
<evidence type="ECO:0000256" key="2">
    <source>
        <dbReference type="SAM" id="SignalP"/>
    </source>
</evidence>
<feature type="compositionally biased region" description="Low complexity" evidence="1">
    <location>
        <begin position="27"/>
        <end position="56"/>
    </location>
</feature>
<feature type="signal peptide" evidence="2">
    <location>
        <begin position="1"/>
        <end position="22"/>
    </location>
</feature>
<evidence type="ECO:0000313" key="4">
    <source>
        <dbReference type="Proteomes" id="UP000518300"/>
    </source>
</evidence>
<name>A0A848LZP8_9BACT</name>
<dbReference type="Proteomes" id="UP000518300">
    <property type="component" value="Unassembled WGS sequence"/>
</dbReference>
<evidence type="ECO:0000256" key="1">
    <source>
        <dbReference type="SAM" id="MobiDB-lite"/>
    </source>
</evidence>
<dbReference type="AlphaFoldDB" id="A0A848LZP8"/>
<keyword evidence="4" id="KW-1185">Reference proteome</keyword>
<organism evidence="3 4">
    <name type="scientific">Pyxidicoccus fallax</name>
    <dbReference type="NCBI Taxonomy" id="394095"/>
    <lineage>
        <taxon>Bacteria</taxon>
        <taxon>Pseudomonadati</taxon>
        <taxon>Myxococcota</taxon>
        <taxon>Myxococcia</taxon>
        <taxon>Myxococcales</taxon>
        <taxon>Cystobacterineae</taxon>
        <taxon>Myxococcaceae</taxon>
        <taxon>Pyxidicoccus</taxon>
    </lineage>
</organism>
<evidence type="ECO:0000313" key="3">
    <source>
        <dbReference type="EMBL" id="NMO23565.1"/>
    </source>
</evidence>
<accession>A0A848LZP8</accession>
<reference evidence="3 4" key="1">
    <citation type="submission" date="2020-04" db="EMBL/GenBank/DDBJ databases">
        <title>Draft genome of Pyxidicoccus fallax type strain.</title>
        <authorList>
            <person name="Whitworth D.E."/>
        </authorList>
    </citation>
    <scope>NUCLEOTIDE SEQUENCE [LARGE SCALE GENOMIC DNA]</scope>
    <source>
        <strain evidence="3 4">DSM 14698</strain>
    </source>
</reference>
<gene>
    <name evidence="3" type="ORF">HG543_53240</name>
</gene>
<comment type="caution">
    <text evidence="3">The sequence shown here is derived from an EMBL/GenBank/DDBJ whole genome shotgun (WGS) entry which is preliminary data.</text>
</comment>
<feature type="region of interest" description="Disordered" evidence="1">
    <location>
        <begin position="27"/>
        <end position="63"/>
    </location>
</feature>